<evidence type="ECO:0000256" key="9">
    <source>
        <dbReference type="ARBA" id="ARBA00023077"/>
    </source>
</evidence>
<dbReference type="Gene3D" id="2.40.170.20">
    <property type="entry name" value="TonB-dependent receptor, beta-barrel domain"/>
    <property type="match status" value="1"/>
</dbReference>
<evidence type="ECO:0000256" key="12">
    <source>
        <dbReference type="PROSITE-ProRule" id="PRU01360"/>
    </source>
</evidence>
<dbReference type="InterPro" id="IPR010917">
    <property type="entry name" value="TonB_rcpt_CS"/>
</dbReference>
<keyword evidence="10 12" id="KW-0472">Membrane</keyword>
<keyword evidence="4" id="KW-0410">Iron transport</keyword>
<organism evidence="16 17">
    <name type="scientific">Thiospirillum jenense</name>
    <dbReference type="NCBI Taxonomy" id="1653858"/>
    <lineage>
        <taxon>Bacteria</taxon>
        <taxon>Pseudomonadati</taxon>
        <taxon>Pseudomonadota</taxon>
        <taxon>Gammaproteobacteria</taxon>
        <taxon>Chromatiales</taxon>
        <taxon>Chromatiaceae</taxon>
        <taxon>Thiospirillum</taxon>
    </lineage>
</organism>
<dbReference type="Pfam" id="PF00593">
    <property type="entry name" value="TonB_dep_Rec_b-barrel"/>
    <property type="match status" value="1"/>
</dbReference>
<sequence>MLYRSISFTAALVYSCAATATELPLITVTAEAEQAATALPDLGTTATVTRLDAQTVRTTAGPAANSPFRAIINAPSVNFQSADPHGLTEVGFHETLKIRGVGQSGPASARNIDGLPITGNPGGSKGILDMENVAAMAVYRGAAPVDKSLGFSNLPGKLDLITRAPQVDMATEFRSEGGSDDFRRVFLRQDFGQHGIASGFISGSWNSGDNWKGEGDFERQNLFTGLAFDGGAAWQMELYAGYNHDDRNNYQFFDYAKASDFDNYTRNWSTDPARVDYYDYNHQTFDDRFIYANVRTKLTNAVQLVFKPYYLNESGNYWFSSINSSDANKSRVLNWMIDHENMGMMTRLDWQFASNQTLQPGIWLHSQEPPGPPSTQQKYKATANGLVFDGWQVLADHDAHQLISPFINYLGQFDQFNIEAGLRFVNLQLGALTAYNATGTAATLTNADAARDAGGIDAIASADAKTFNEWLPYFGVTWTLNPTTRLFTRFGRSYGLDVNLFPYYYTQKSQFVSKGVTFQSLWDRLELETANNIDIGGRYQRDKWAIELTTFYAKHANKQSTIYDPAIAVRYPWNVADAERYGIELESNWQITPMWQVNGNYTWNHFTYSDDLALSATGNIATAGKQVVDTPEHMLKLGMRYTQAAWTLGVDGRYIGERYGDVLNDERVDAVTLFDANAQYQLTKSLNITLNILNLFDKEYIGPISAADDAIANYIAALNGVNGNGSSYQYGAPRTLYLGLVAQF</sequence>
<evidence type="ECO:0000256" key="7">
    <source>
        <dbReference type="ARBA" id="ARBA00023004"/>
    </source>
</evidence>
<keyword evidence="6 14" id="KW-0732">Signal</keyword>
<feature type="domain" description="TonB-dependent receptor-like beta-barrel" evidence="15">
    <location>
        <begin position="240"/>
        <end position="695"/>
    </location>
</feature>
<keyword evidence="3 12" id="KW-1134">Transmembrane beta strand</keyword>
<dbReference type="InterPro" id="IPR000531">
    <property type="entry name" value="Beta-barrel_TonB"/>
</dbReference>
<comment type="similarity">
    <text evidence="12">Belongs to the TonB-dependent receptor family.</text>
</comment>
<keyword evidence="5 12" id="KW-0812">Transmembrane</keyword>
<evidence type="ECO:0000256" key="1">
    <source>
        <dbReference type="ARBA" id="ARBA00004571"/>
    </source>
</evidence>
<dbReference type="GO" id="GO:0015344">
    <property type="term" value="F:siderophore uptake transmembrane transporter activity"/>
    <property type="evidence" value="ECO:0007669"/>
    <property type="project" value="TreeGrafter"/>
</dbReference>
<evidence type="ECO:0000256" key="6">
    <source>
        <dbReference type="ARBA" id="ARBA00022729"/>
    </source>
</evidence>
<evidence type="ECO:0000256" key="11">
    <source>
        <dbReference type="ARBA" id="ARBA00023237"/>
    </source>
</evidence>
<dbReference type="InterPro" id="IPR037066">
    <property type="entry name" value="Plug_dom_sf"/>
</dbReference>
<accession>A0A839HG24</accession>
<evidence type="ECO:0000256" key="3">
    <source>
        <dbReference type="ARBA" id="ARBA00022452"/>
    </source>
</evidence>
<dbReference type="EMBL" id="JABVCQ010000013">
    <property type="protein sequence ID" value="MBB1126108.1"/>
    <property type="molecule type" value="Genomic_DNA"/>
</dbReference>
<keyword evidence="8" id="KW-0406">Ion transport</keyword>
<evidence type="ECO:0000259" key="15">
    <source>
        <dbReference type="Pfam" id="PF00593"/>
    </source>
</evidence>
<dbReference type="PROSITE" id="PS01156">
    <property type="entry name" value="TONB_DEPENDENT_REC_2"/>
    <property type="match status" value="1"/>
</dbReference>
<feature type="short sequence motif" description="TonB C-terminal box" evidence="13">
    <location>
        <begin position="727"/>
        <end position="744"/>
    </location>
</feature>
<dbReference type="GO" id="GO:0009279">
    <property type="term" value="C:cell outer membrane"/>
    <property type="evidence" value="ECO:0007669"/>
    <property type="project" value="UniProtKB-SubCell"/>
</dbReference>
<dbReference type="Proteomes" id="UP000548632">
    <property type="component" value="Unassembled WGS sequence"/>
</dbReference>
<keyword evidence="17" id="KW-1185">Reference proteome</keyword>
<keyword evidence="7" id="KW-0408">Iron</keyword>
<comment type="caution">
    <text evidence="16">The sequence shown here is derived from an EMBL/GenBank/DDBJ whole genome shotgun (WGS) entry which is preliminary data.</text>
</comment>
<feature type="signal peptide" evidence="14">
    <location>
        <begin position="1"/>
        <end position="20"/>
    </location>
</feature>
<evidence type="ECO:0000256" key="10">
    <source>
        <dbReference type="ARBA" id="ARBA00023136"/>
    </source>
</evidence>
<evidence type="ECO:0000256" key="4">
    <source>
        <dbReference type="ARBA" id="ARBA00022496"/>
    </source>
</evidence>
<reference evidence="16 17" key="1">
    <citation type="journal article" date="2020" name="Arch. Microbiol.">
        <title>The genome sequence of the giant phototrophic gammaproteobacterium Thiospirillum jenense gives insight into its physiological properties and phylogenetic relationships.</title>
        <authorList>
            <person name="Imhoff J.F."/>
            <person name="Meyer T.E."/>
            <person name="Kyndt J.A."/>
        </authorList>
    </citation>
    <scope>NUCLEOTIDE SEQUENCE [LARGE SCALE GENOMIC DNA]</scope>
    <source>
        <strain evidence="16 17">DSM 216</strain>
    </source>
</reference>
<feature type="chain" id="PRO_5032302062" evidence="14">
    <location>
        <begin position="21"/>
        <end position="744"/>
    </location>
</feature>
<keyword evidence="16" id="KW-0675">Receptor</keyword>
<dbReference type="Gene3D" id="2.170.130.10">
    <property type="entry name" value="TonB-dependent receptor, plug domain"/>
    <property type="match status" value="1"/>
</dbReference>
<dbReference type="RefSeq" id="WP_182583729.1">
    <property type="nucleotide sequence ID" value="NZ_JABVCQ010000013.1"/>
</dbReference>
<evidence type="ECO:0000256" key="8">
    <source>
        <dbReference type="ARBA" id="ARBA00023065"/>
    </source>
</evidence>
<evidence type="ECO:0000256" key="5">
    <source>
        <dbReference type="ARBA" id="ARBA00022692"/>
    </source>
</evidence>
<dbReference type="SUPFAM" id="SSF56935">
    <property type="entry name" value="Porins"/>
    <property type="match status" value="1"/>
</dbReference>
<dbReference type="InterPro" id="IPR036942">
    <property type="entry name" value="Beta-barrel_TonB_sf"/>
</dbReference>
<keyword evidence="11 12" id="KW-0998">Cell outer membrane</keyword>
<dbReference type="AlphaFoldDB" id="A0A839HG24"/>
<keyword evidence="9" id="KW-0798">TonB box</keyword>
<keyword evidence="2 12" id="KW-0813">Transport</keyword>
<evidence type="ECO:0000256" key="13">
    <source>
        <dbReference type="PROSITE-ProRule" id="PRU10144"/>
    </source>
</evidence>
<dbReference type="PROSITE" id="PS51257">
    <property type="entry name" value="PROKAR_LIPOPROTEIN"/>
    <property type="match status" value="1"/>
</dbReference>
<proteinExistence type="inferred from homology"/>
<protein>
    <submittedName>
        <fullName evidence="16">TonB-dependent receptor</fullName>
    </submittedName>
</protein>
<dbReference type="InterPro" id="IPR039426">
    <property type="entry name" value="TonB-dep_rcpt-like"/>
</dbReference>
<evidence type="ECO:0000313" key="17">
    <source>
        <dbReference type="Proteomes" id="UP000548632"/>
    </source>
</evidence>
<dbReference type="PANTHER" id="PTHR32552:SF89">
    <property type="entry name" value="CATECHOLATE SIDEROPHORE RECEPTOR FIU"/>
    <property type="match status" value="1"/>
</dbReference>
<evidence type="ECO:0000256" key="14">
    <source>
        <dbReference type="SAM" id="SignalP"/>
    </source>
</evidence>
<name>A0A839HG24_9GAMM</name>
<dbReference type="PROSITE" id="PS52016">
    <property type="entry name" value="TONB_DEPENDENT_REC_3"/>
    <property type="match status" value="1"/>
</dbReference>
<dbReference type="PANTHER" id="PTHR32552">
    <property type="entry name" value="FERRICHROME IRON RECEPTOR-RELATED"/>
    <property type="match status" value="1"/>
</dbReference>
<evidence type="ECO:0000256" key="2">
    <source>
        <dbReference type="ARBA" id="ARBA00022448"/>
    </source>
</evidence>
<evidence type="ECO:0000313" key="16">
    <source>
        <dbReference type="EMBL" id="MBB1126108.1"/>
    </source>
</evidence>
<comment type="subcellular location">
    <subcellularLocation>
        <location evidence="1 12">Cell outer membrane</location>
        <topology evidence="1 12">Multi-pass membrane protein</topology>
    </subcellularLocation>
</comment>
<gene>
    <name evidence="16" type="ORF">HUK38_07675</name>
</gene>